<evidence type="ECO:0000256" key="14">
    <source>
        <dbReference type="ARBA" id="ARBA00023180"/>
    </source>
</evidence>
<feature type="domain" description="Gnk2-homologous" evidence="18">
    <location>
        <begin position="381"/>
        <end position="483"/>
    </location>
</feature>
<evidence type="ECO:0000256" key="10">
    <source>
        <dbReference type="ARBA" id="ARBA00022840"/>
    </source>
</evidence>
<proteinExistence type="predicted"/>
<evidence type="ECO:0000256" key="7">
    <source>
        <dbReference type="ARBA" id="ARBA00022737"/>
    </source>
</evidence>
<evidence type="ECO:0000256" key="13">
    <source>
        <dbReference type="ARBA" id="ARBA00023170"/>
    </source>
</evidence>
<keyword evidence="20" id="KW-1185">Reference proteome</keyword>
<feature type="transmembrane region" description="Helical" evidence="16">
    <location>
        <begin position="1211"/>
        <end position="1236"/>
    </location>
</feature>
<feature type="transmembrane region" description="Helical" evidence="16">
    <location>
        <begin position="1309"/>
        <end position="1331"/>
    </location>
</feature>
<dbReference type="CDD" id="cd14066">
    <property type="entry name" value="STKc_IRAK"/>
    <property type="match status" value="2"/>
</dbReference>
<dbReference type="Proteomes" id="UP000826656">
    <property type="component" value="Unassembled WGS sequence"/>
</dbReference>
<comment type="caution">
    <text evidence="19">The sequence shown here is derived from an EMBL/GenBank/DDBJ whole genome shotgun (WGS) entry which is preliminary data.</text>
</comment>
<evidence type="ECO:0000259" key="18">
    <source>
        <dbReference type="PROSITE" id="PS51473"/>
    </source>
</evidence>
<feature type="transmembrane region" description="Helical" evidence="16">
    <location>
        <begin position="972"/>
        <end position="990"/>
    </location>
</feature>
<sequence>MEQCKSVDDTSIAESLQYDFSAISAATDNFSDANKLGQGGFGTVYKGKLSNGQEVAVKRLSIYSGQGDLEFKNEVLLVARLQHRNLVRLRGFCFDGTEKLLVYEFVPNASLDLFLFDPIKRRQLDWERRSKIIGRVARGILYLHEDSRLRIIHRDLKASNVLLDAEMNPKISDFGMASGYMAPEYAMHGQFSVKSDVFSFGVLVLEILSGQKNTCFRNEESVEDLLSYAWTNWQEGTTANLIDPMFRGSSGLVRDIMRYIHIALLCIQENIGDRPTMAAVVLVLSSLSPSVPVPSGPAYYTHDNISPEISLIKEYNSRSSEPRELAKNKSISSSRNEASITVSNTLIEIGQTAMGFLKWLIILIFQFYYLFYLTIAQPNFTFQSPCEGNVTEYPPNGTYHTNLNTLLSSLSRNMDSDGFYNATIGQDQDRVSVIAQCRADIELQTCRNCINNATRLILEKCPSKKSAFGIYDICLIRYSNESFIGTMSTDPRFYYYYNRDFSEPQSFFNQYLTPVLTSLRIRASAGGKRKFAANVFNASDFQTIHALVQCTADLSARGCYDCLNAVYSSLRDCDCYAKRGNYHLMPSCIVRYEPYSFFNESLLTEAPPPLLSPPEPALLPPPPPGKDDKTAQTVIIILVPIVTIVILIGCISVILMRRRKRKSVNRREIVEGISMEDDSIAESLQYDFSAISAATDNFSDANKLGQGGFGPVYKGKLPNGQVVAVKRLSIDSGQGDLEFKNEVLLVARLQHRNLVRLRGFCFDGTERLLVYEFVPNASLDHFLFDPVKRRQLDWERRSKIIGGVAKGILYLHEDSRLRIIHRDLKASNVLLDAEMNPKISDFGMARLFALDETQGSTSRIVGTYGYMAPEYAMHGQFSVKSDVFSFGVLVLEIVSGQKNTCFRNGESLEDLLSYTNPTSDIPKLDQFLNAIYEWRANQKQKQEDVGLKFGVSTVAAGVLCFLASSISSAGGIGGGGLYVPILTIIAGVDLKTASSFSAFMVTGGSIANVVTNMFVKSTKYGGKILIDFEIALLSEPCMLLGVSIGVICNRVLPEWLITILFALFLGFCTFKTCKSGFFYWKLESELENGKQELENGLLKNESCDEDDEALLEKKEGKGGIVSNIPWMKMGMLVMFWFSFFFLYLLRGNQYGQGIIPMEACGVGYWIISSVQFPMAIIFTSWILYNRESQQNMPSKKPEGTSETKHGPSGKLIFPIMALLAGVLGGVFGIGGGMLISPLLIQVGITPEVTAATCSFMVFFSSTMSAVQYLFLGMEHVDDALIFAVVCCIASIIGLVVVQRAIEHHGRASLIVFSVGIVMALSTLLMTSFGAVDIWRDYISGNYMGFKQPC</sequence>
<keyword evidence="6" id="KW-0732">Signal</keyword>
<keyword evidence="13" id="KW-0675">Receptor</keyword>
<evidence type="ECO:0000256" key="11">
    <source>
        <dbReference type="ARBA" id="ARBA00022989"/>
    </source>
</evidence>
<feature type="transmembrane region" description="Helical" evidence="16">
    <location>
        <begin position="1279"/>
        <end position="1297"/>
    </location>
</feature>
<feature type="transmembrane region" description="Helical" evidence="16">
    <location>
        <begin position="1055"/>
        <end position="1080"/>
    </location>
</feature>
<feature type="transmembrane region" description="Helical" evidence="16">
    <location>
        <begin position="997"/>
        <end position="1015"/>
    </location>
</feature>
<name>A0ABQ7VUW5_SOLTU</name>
<evidence type="ECO:0000256" key="1">
    <source>
        <dbReference type="ARBA" id="ARBA00004141"/>
    </source>
</evidence>
<dbReference type="InterPro" id="IPR017441">
    <property type="entry name" value="Protein_kinase_ATP_BS"/>
</dbReference>
<dbReference type="PROSITE" id="PS50011">
    <property type="entry name" value="PROTEIN_KINASE_DOM"/>
    <property type="match status" value="2"/>
</dbReference>
<dbReference type="EMBL" id="JAIVGD010000011">
    <property type="protein sequence ID" value="KAH0772070.1"/>
    <property type="molecule type" value="Genomic_DNA"/>
</dbReference>
<feature type="transmembrane region" description="Helical" evidence="16">
    <location>
        <begin position="1126"/>
        <end position="1145"/>
    </location>
</feature>
<dbReference type="InterPro" id="IPR038408">
    <property type="entry name" value="GNK2_sf"/>
</dbReference>
<dbReference type="PROSITE" id="PS51473">
    <property type="entry name" value="GNK2"/>
    <property type="match status" value="2"/>
</dbReference>
<keyword evidence="11 16" id="KW-1133">Transmembrane helix</keyword>
<keyword evidence="4" id="KW-0808">Transferase</keyword>
<evidence type="ECO:0000256" key="16">
    <source>
        <dbReference type="SAM" id="Phobius"/>
    </source>
</evidence>
<evidence type="ECO:0000256" key="9">
    <source>
        <dbReference type="ARBA" id="ARBA00022777"/>
    </source>
</evidence>
<dbReference type="InterPro" id="IPR008271">
    <property type="entry name" value="Ser/Thr_kinase_AS"/>
</dbReference>
<keyword evidence="3" id="KW-0723">Serine/threonine-protein kinase</keyword>
<evidence type="ECO:0000256" key="3">
    <source>
        <dbReference type="ARBA" id="ARBA00022527"/>
    </source>
</evidence>
<keyword evidence="7" id="KW-0677">Repeat</keyword>
<keyword evidence="12 16" id="KW-0472">Membrane</keyword>
<dbReference type="Pfam" id="PF07714">
    <property type="entry name" value="PK_Tyr_Ser-Thr"/>
    <property type="match status" value="2"/>
</dbReference>
<dbReference type="InterPro" id="IPR000719">
    <property type="entry name" value="Prot_kinase_dom"/>
</dbReference>
<dbReference type="Gene3D" id="3.30.200.20">
    <property type="entry name" value="Phosphorylase Kinase, domain 1"/>
    <property type="match status" value="2"/>
</dbReference>
<evidence type="ECO:0000313" key="19">
    <source>
        <dbReference type="EMBL" id="KAH0772070.1"/>
    </source>
</evidence>
<evidence type="ECO:0000313" key="20">
    <source>
        <dbReference type="Proteomes" id="UP000826656"/>
    </source>
</evidence>
<feature type="transmembrane region" description="Helical" evidence="16">
    <location>
        <begin position="1165"/>
        <end position="1184"/>
    </location>
</feature>
<evidence type="ECO:0000256" key="4">
    <source>
        <dbReference type="ARBA" id="ARBA00022679"/>
    </source>
</evidence>
<dbReference type="InterPro" id="IPR002902">
    <property type="entry name" value="GNK2"/>
</dbReference>
<gene>
    <name evidence="19" type="ORF">KY290_016051</name>
</gene>
<feature type="transmembrane region" description="Helical" evidence="16">
    <location>
        <begin position="356"/>
        <end position="375"/>
    </location>
</feature>
<feature type="transmembrane region" description="Helical" evidence="16">
    <location>
        <begin position="945"/>
        <end position="966"/>
    </location>
</feature>
<keyword evidence="5 16" id="KW-0812">Transmembrane</keyword>
<evidence type="ECO:0000256" key="2">
    <source>
        <dbReference type="ARBA" id="ARBA00004167"/>
    </source>
</evidence>
<protein>
    <submittedName>
        <fullName evidence="19">Uncharacterized protein</fullName>
    </submittedName>
</protein>
<dbReference type="SMART" id="SM00220">
    <property type="entry name" value="S_TKc"/>
    <property type="match status" value="2"/>
</dbReference>
<dbReference type="PANTHER" id="PTHR27002">
    <property type="entry name" value="RECEPTOR-LIKE SERINE/THREONINE-PROTEIN KINASE SD1-8"/>
    <property type="match status" value="1"/>
</dbReference>
<feature type="transmembrane region" description="Helical" evidence="16">
    <location>
        <begin position="1248"/>
        <end position="1273"/>
    </location>
</feature>
<comment type="subcellular location">
    <subcellularLocation>
        <location evidence="1">Membrane</location>
        <topology evidence="1">Multi-pass membrane protein</topology>
    </subcellularLocation>
    <subcellularLocation>
        <location evidence="2">Membrane</location>
        <topology evidence="2">Single-pass membrane protein</topology>
    </subcellularLocation>
</comment>
<keyword evidence="10 15" id="KW-0067">ATP-binding</keyword>
<feature type="domain" description="Gnk2-homologous" evidence="18">
    <location>
        <begin position="489"/>
        <end position="597"/>
    </location>
</feature>
<organism evidence="19 20">
    <name type="scientific">Solanum tuberosum</name>
    <name type="common">Potato</name>
    <dbReference type="NCBI Taxonomy" id="4113"/>
    <lineage>
        <taxon>Eukaryota</taxon>
        <taxon>Viridiplantae</taxon>
        <taxon>Streptophyta</taxon>
        <taxon>Embryophyta</taxon>
        <taxon>Tracheophyta</taxon>
        <taxon>Spermatophyta</taxon>
        <taxon>Magnoliopsida</taxon>
        <taxon>eudicotyledons</taxon>
        <taxon>Gunneridae</taxon>
        <taxon>Pentapetalae</taxon>
        <taxon>asterids</taxon>
        <taxon>lamiids</taxon>
        <taxon>Solanales</taxon>
        <taxon>Solanaceae</taxon>
        <taxon>Solanoideae</taxon>
        <taxon>Solaneae</taxon>
        <taxon>Solanum</taxon>
    </lineage>
</organism>
<dbReference type="Pfam" id="PF01657">
    <property type="entry name" value="Stress-antifung"/>
    <property type="match status" value="2"/>
</dbReference>
<keyword evidence="8 15" id="KW-0547">Nucleotide-binding</keyword>
<feature type="binding site" evidence="15">
    <location>
        <position position="58"/>
    </location>
    <ligand>
        <name>ATP</name>
        <dbReference type="ChEBI" id="CHEBI:30616"/>
    </ligand>
</feature>
<feature type="domain" description="Protein kinase" evidence="17">
    <location>
        <begin position="698"/>
        <end position="954"/>
    </location>
</feature>
<dbReference type="InterPro" id="IPR002781">
    <property type="entry name" value="TM_pro_TauE-like"/>
</dbReference>
<feature type="transmembrane region" description="Helical" evidence="16">
    <location>
        <begin position="1030"/>
        <end position="1048"/>
    </location>
</feature>
<dbReference type="InterPro" id="IPR001245">
    <property type="entry name" value="Ser-Thr/Tyr_kinase_cat_dom"/>
</dbReference>
<evidence type="ECO:0000256" key="5">
    <source>
        <dbReference type="ARBA" id="ARBA00022692"/>
    </source>
</evidence>
<dbReference type="PROSITE" id="PS00107">
    <property type="entry name" value="PROTEIN_KINASE_ATP"/>
    <property type="match status" value="1"/>
</dbReference>
<dbReference type="Gene3D" id="1.10.510.10">
    <property type="entry name" value="Transferase(Phosphotransferase) domain 1"/>
    <property type="match status" value="2"/>
</dbReference>
<evidence type="ECO:0000256" key="8">
    <source>
        <dbReference type="ARBA" id="ARBA00022741"/>
    </source>
</evidence>
<feature type="domain" description="Protein kinase" evidence="17">
    <location>
        <begin position="30"/>
        <end position="291"/>
    </location>
</feature>
<dbReference type="Gene3D" id="3.30.430.20">
    <property type="entry name" value="Gnk2 domain, C-X8-C-X2-C motif"/>
    <property type="match status" value="2"/>
</dbReference>
<dbReference type="PROSITE" id="PS00108">
    <property type="entry name" value="PROTEIN_KINASE_ST"/>
    <property type="match status" value="2"/>
</dbReference>
<evidence type="ECO:0000259" key="17">
    <source>
        <dbReference type="PROSITE" id="PS50011"/>
    </source>
</evidence>
<evidence type="ECO:0000256" key="15">
    <source>
        <dbReference type="PROSITE-ProRule" id="PRU10141"/>
    </source>
</evidence>
<dbReference type="SUPFAM" id="SSF56112">
    <property type="entry name" value="Protein kinase-like (PK-like)"/>
    <property type="match status" value="2"/>
</dbReference>
<evidence type="ECO:0000256" key="6">
    <source>
        <dbReference type="ARBA" id="ARBA00022729"/>
    </source>
</evidence>
<dbReference type="Pfam" id="PF01925">
    <property type="entry name" value="TauE"/>
    <property type="match status" value="2"/>
</dbReference>
<reference evidence="19 20" key="1">
    <citation type="journal article" date="2021" name="bioRxiv">
        <title>Chromosome-scale and haplotype-resolved genome assembly of a tetraploid potato cultivar.</title>
        <authorList>
            <person name="Sun H."/>
            <person name="Jiao W.-B."/>
            <person name="Krause K."/>
            <person name="Campoy J.A."/>
            <person name="Goel M."/>
            <person name="Folz-Donahue K."/>
            <person name="Kukat C."/>
            <person name="Huettel B."/>
            <person name="Schneeberger K."/>
        </authorList>
    </citation>
    <scope>NUCLEOTIDE SEQUENCE [LARGE SCALE GENOMIC DNA]</scope>
    <source>
        <strain evidence="19">SolTubOtavaFocal</strain>
        <tissue evidence="19">Leaves</tissue>
    </source>
</reference>
<dbReference type="InterPro" id="IPR011009">
    <property type="entry name" value="Kinase-like_dom_sf"/>
</dbReference>
<accession>A0ABQ7VUW5</accession>
<keyword evidence="9" id="KW-0418">Kinase</keyword>
<keyword evidence="14" id="KW-0325">Glycoprotein</keyword>
<dbReference type="CDD" id="cd23509">
    <property type="entry name" value="Gnk2-like"/>
    <property type="match status" value="2"/>
</dbReference>
<feature type="transmembrane region" description="Helical" evidence="16">
    <location>
        <begin position="634"/>
        <end position="656"/>
    </location>
</feature>
<dbReference type="PANTHER" id="PTHR27002:SF1073">
    <property type="entry name" value="CYSTEINE-RICH RECEPTOR-LIKE PROTEIN KINASE 29"/>
    <property type="match status" value="1"/>
</dbReference>
<evidence type="ECO:0000256" key="12">
    <source>
        <dbReference type="ARBA" id="ARBA00023136"/>
    </source>
</evidence>